<reference evidence="4 5" key="1">
    <citation type="submission" date="2023-06" db="EMBL/GenBank/DDBJ databases">
        <title>Sporosarcina sp. nov., isolated from Korean tranditional fermented seafood 'Jeotgal'.</title>
        <authorList>
            <person name="Yang A.I."/>
            <person name="Shin N.-R."/>
        </authorList>
    </citation>
    <scope>NUCLEOTIDE SEQUENCE [LARGE SCALE GENOMIC DNA]</scope>
    <source>
        <strain evidence="4 5">T2O-4</strain>
    </source>
</reference>
<name>A0ABZ0L2S2_9BACL</name>
<dbReference type="Pfam" id="PF00534">
    <property type="entry name" value="Glycos_transf_1"/>
    <property type="match status" value="1"/>
</dbReference>
<evidence type="ECO:0000256" key="1">
    <source>
        <dbReference type="ARBA" id="ARBA00022679"/>
    </source>
</evidence>
<feature type="transmembrane region" description="Helical" evidence="2">
    <location>
        <begin position="83"/>
        <end position="100"/>
    </location>
</feature>
<keyword evidence="1" id="KW-0808">Transferase</keyword>
<keyword evidence="5" id="KW-1185">Reference proteome</keyword>
<organism evidence="4 5">
    <name type="scientific">Sporosarcina oncorhynchi</name>
    <dbReference type="NCBI Taxonomy" id="3056444"/>
    <lineage>
        <taxon>Bacteria</taxon>
        <taxon>Bacillati</taxon>
        <taxon>Bacillota</taxon>
        <taxon>Bacilli</taxon>
        <taxon>Bacillales</taxon>
        <taxon>Caryophanaceae</taxon>
        <taxon>Sporosarcina</taxon>
    </lineage>
</organism>
<keyword evidence="2" id="KW-1133">Transmembrane helix</keyword>
<proteinExistence type="predicted"/>
<keyword evidence="2" id="KW-0472">Membrane</keyword>
<evidence type="ECO:0000256" key="2">
    <source>
        <dbReference type="SAM" id="Phobius"/>
    </source>
</evidence>
<dbReference type="RefSeq" id="WP_317965689.1">
    <property type="nucleotide sequence ID" value="NZ_CP129118.1"/>
</dbReference>
<evidence type="ECO:0000313" key="4">
    <source>
        <dbReference type="EMBL" id="WOV86474.1"/>
    </source>
</evidence>
<evidence type="ECO:0000313" key="5">
    <source>
        <dbReference type="Proteomes" id="UP001303902"/>
    </source>
</evidence>
<dbReference type="PANTHER" id="PTHR46401">
    <property type="entry name" value="GLYCOSYLTRANSFERASE WBBK-RELATED"/>
    <property type="match status" value="1"/>
</dbReference>
<protein>
    <submittedName>
        <fullName evidence="4">Glycosyltransferase family 4 protein</fullName>
    </submittedName>
</protein>
<dbReference type="SUPFAM" id="SSF53756">
    <property type="entry name" value="UDP-Glycosyltransferase/glycogen phosphorylase"/>
    <property type="match status" value="1"/>
</dbReference>
<feature type="domain" description="Glycosyl transferase family 1" evidence="3">
    <location>
        <begin position="228"/>
        <end position="385"/>
    </location>
</feature>
<sequence length="420" mass="48261">MKKDVAILCQYFYPEYISSATLPTELAIGLQQRGLSVGVVTGYPKNYVKSNLDKVLMNEKYKDVTIHRVKYTTLNNKTKVGRIVNFFTFFIAVLLKVFFLRRFKTIIVYSNPPILPIIPYYMKKMFGTKFIFVVFDIYPDSALKSNSIKVNGLIHKIMNFINHRTYKKADKIILLGNEMKEYVIQEELAVTEKNLAVIPNWYSNEEYIATDEIANYEYLHLREQFSFIILYSGNMGTFQDMETIQYALFHFRNQTDILFVFCGHGNKVENLKEFIKENEIPNVKVYGFLIDSSYADVLKISDICIVSLAKGTEGLGVPSKTYGYLAAGKPVIAIMDNHTDIAKSIITANCGRSILQGDHERLITVINNYRNSHDIRKTHSTNAKNLYLSTYSKEKGIEKYLHEIESVVTTTDGSEKYVHE</sequence>
<evidence type="ECO:0000259" key="3">
    <source>
        <dbReference type="Pfam" id="PF00534"/>
    </source>
</evidence>
<keyword evidence="2" id="KW-0812">Transmembrane</keyword>
<dbReference type="PANTHER" id="PTHR46401:SF2">
    <property type="entry name" value="GLYCOSYLTRANSFERASE WBBK-RELATED"/>
    <property type="match status" value="1"/>
</dbReference>
<dbReference type="InterPro" id="IPR001296">
    <property type="entry name" value="Glyco_trans_1"/>
</dbReference>
<dbReference type="EMBL" id="CP129118">
    <property type="protein sequence ID" value="WOV86474.1"/>
    <property type="molecule type" value="Genomic_DNA"/>
</dbReference>
<dbReference type="Proteomes" id="UP001303902">
    <property type="component" value="Chromosome"/>
</dbReference>
<gene>
    <name evidence="4" type="ORF">QWT69_11170</name>
</gene>
<accession>A0ABZ0L2S2</accession>
<dbReference type="Gene3D" id="3.40.50.2000">
    <property type="entry name" value="Glycogen Phosphorylase B"/>
    <property type="match status" value="2"/>
</dbReference>
<dbReference type="CDD" id="cd03794">
    <property type="entry name" value="GT4_WbuB-like"/>
    <property type="match status" value="1"/>
</dbReference>